<feature type="compositionally biased region" description="Basic and acidic residues" evidence="1">
    <location>
        <begin position="363"/>
        <end position="372"/>
    </location>
</feature>
<dbReference type="GO" id="GO:0051721">
    <property type="term" value="F:protein phosphatase 2A binding"/>
    <property type="evidence" value="ECO:0007669"/>
    <property type="project" value="TreeGrafter"/>
</dbReference>
<dbReference type="AlphaFoldDB" id="G0W5W7"/>
<evidence type="ECO:0008006" key="4">
    <source>
        <dbReference type="Google" id="ProtNLM"/>
    </source>
</evidence>
<dbReference type="GeneID" id="11497957"/>
<organism evidence="2 3">
    <name type="scientific">Naumovozyma dairenensis (strain ATCC 10597 / BCRC 20456 / CBS 421 / NBRC 0211 / NRRL Y-12639)</name>
    <name type="common">Saccharomyces dairenensis</name>
    <dbReference type="NCBI Taxonomy" id="1071378"/>
    <lineage>
        <taxon>Eukaryota</taxon>
        <taxon>Fungi</taxon>
        <taxon>Dikarya</taxon>
        <taxon>Ascomycota</taxon>
        <taxon>Saccharomycotina</taxon>
        <taxon>Saccharomycetes</taxon>
        <taxon>Saccharomycetales</taxon>
        <taxon>Saccharomycetaceae</taxon>
        <taxon>Naumovozyma</taxon>
    </lineage>
</organism>
<feature type="region of interest" description="Disordered" evidence="1">
    <location>
        <begin position="363"/>
        <end position="383"/>
    </location>
</feature>
<dbReference type="Pfam" id="PF04177">
    <property type="entry name" value="TAP42"/>
    <property type="match status" value="1"/>
</dbReference>
<gene>
    <name evidence="2" type="primary">NDAI0B01440</name>
    <name evidence="2" type="ordered locus">NDAI_0B01440</name>
</gene>
<evidence type="ECO:0000313" key="2">
    <source>
        <dbReference type="EMBL" id="CCD23178.1"/>
    </source>
</evidence>
<evidence type="ECO:0000256" key="1">
    <source>
        <dbReference type="SAM" id="MobiDB-lite"/>
    </source>
</evidence>
<dbReference type="InterPro" id="IPR007304">
    <property type="entry name" value="TAP46-like"/>
</dbReference>
<dbReference type="GO" id="GO:0005829">
    <property type="term" value="C:cytosol"/>
    <property type="evidence" value="ECO:0007669"/>
    <property type="project" value="EnsemblFungi"/>
</dbReference>
<dbReference type="InterPro" id="IPR038511">
    <property type="entry name" value="TAP42/TAP46-like_sf"/>
</dbReference>
<dbReference type="Proteomes" id="UP000000689">
    <property type="component" value="Chromosome 2"/>
</dbReference>
<evidence type="ECO:0000313" key="3">
    <source>
        <dbReference type="Proteomes" id="UP000000689"/>
    </source>
</evidence>
<keyword evidence="3" id="KW-1185">Reference proteome</keyword>
<dbReference type="STRING" id="1071378.G0W5W7"/>
<dbReference type="OMA" id="EYELCEA"/>
<dbReference type="GO" id="GO:0035303">
    <property type="term" value="P:regulation of dephosphorylation"/>
    <property type="evidence" value="ECO:0007669"/>
    <property type="project" value="TreeGrafter"/>
</dbReference>
<dbReference type="GO" id="GO:1903432">
    <property type="term" value="P:regulation of TORC1 signaling"/>
    <property type="evidence" value="ECO:0007669"/>
    <property type="project" value="EnsemblFungi"/>
</dbReference>
<dbReference type="Gene3D" id="1.25.40.540">
    <property type="entry name" value="TAP42-like family"/>
    <property type="match status" value="1"/>
</dbReference>
<dbReference type="HOGENOM" id="CLU_041824_2_2_1"/>
<dbReference type="eggNOG" id="KOG2830">
    <property type="taxonomic scope" value="Eukaryota"/>
</dbReference>
<sequence length="383" mass="44905">MLVSEKYDSIIKIYNEKLEHSSFRQDSEEYQTLLTTNLNDLLKFKSIIVDKMGLFSVNENIDDLSTKSLKYLSMDYYLGLMLSKRQMPSTSPAHTTTSQLQNTDIVERNKFKLDCLKSAIQSFIAFLILLQNYSILDDFLSKKINSFENKYNPKLNELYSSNKDITANAQLKRDQKIEIFKRNKELSSKLKLLESKLHSHNQSEDDLNDSNEELLRDLYVEQLKSLSYKSFNEIEQILMESELLLNFIKMGPEDPKKVNGDREKQDKAEFTDRLESLDKPLLSETGKILRNFTLIDQRTKLQNKVKGYGQYGPTMTVEEFLDKEWEEGRVLQGGEDELIREQQRKEDMEDNYKWNDEETYKAREWDEFKEANPKGSGNTMNRG</sequence>
<dbReference type="PANTHER" id="PTHR10933:SF9">
    <property type="entry name" value="IMMUNOGLOBULIN-BINDING PROTEIN 1"/>
    <property type="match status" value="1"/>
</dbReference>
<dbReference type="PANTHER" id="PTHR10933">
    <property type="entry name" value="IMMUNOGLOBULIN-BINDING PROTEIN 1"/>
    <property type="match status" value="1"/>
</dbReference>
<dbReference type="OrthoDB" id="10261753at2759"/>
<dbReference type="GO" id="GO:0045943">
    <property type="term" value="P:positive regulation of transcription by RNA polymerase I"/>
    <property type="evidence" value="ECO:0007669"/>
    <property type="project" value="EnsemblFungi"/>
</dbReference>
<dbReference type="EMBL" id="HE580268">
    <property type="protein sequence ID" value="CCD23178.1"/>
    <property type="molecule type" value="Genomic_DNA"/>
</dbReference>
<accession>G0W5W7</accession>
<protein>
    <recommendedName>
        <fullName evidence="4">TAP42-like protein</fullName>
    </recommendedName>
</protein>
<name>G0W5W7_NAUDC</name>
<dbReference type="KEGG" id="ndi:NDAI_0B01440"/>
<reference evidence="2 3" key="1">
    <citation type="journal article" date="2011" name="Proc. Natl. Acad. Sci. U.S.A.">
        <title>Evolutionary erosion of yeast sex chromosomes by mating-type switching accidents.</title>
        <authorList>
            <person name="Gordon J.L."/>
            <person name="Armisen D."/>
            <person name="Proux-Wera E."/>
            <person name="Oheigeartaigh S.S."/>
            <person name="Byrne K.P."/>
            <person name="Wolfe K.H."/>
        </authorList>
    </citation>
    <scope>NUCLEOTIDE SEQUENCE [LARGE SCALE GENOMIC DNA]</scope>
    <source>
        <strain evidence="3">ATCC 10597 / BCRC 20456 / CBS 421 / NBRC 0211 / NRRL Y-12639</strain>
    </source>
</reference>
<proteinExistence type="predicted"/>
<dbReference type="GO" id="GO:0000159">
    <property type="term" value="C:protein phosphatase type 2A complex"/>
    <property type="evidence" value="ECO:0007669"/>
    <property type="project" value="EnsemblFungi"/>
</dbReference>
<dbReference type="RefSeq" id="XP_003668421.1">
    <property type="nucleotide sequence ID" value="XM_003668373.1"/>
</dbReference>